<sequence>MQASQGRCPDGILPGRQSRHVGIQHRQGAALLAPALQVSQTAPARRQPTRGIQRTPVLPQQVVVRNQQDGNRFHKAFQLSFNVR</sequence>
<protein>
    <submittedName>
        <fullName evidence="1">Uncharacterized protein</fullName>
    </submittedName>
</protein>
<dbReference type="AlphaFoldDB" id="A0A9P6WQZ3"/>
<proteinExistence type="predicted"/>
<organism evidence="1 2">
    <name type="scientific">Rhizopus oryzae</name>
    <name type="common">Mucormycosis agent</name>
    <name type="synonym">Rhizopus arrhizus var. delemar</name>
    <dbReference type="NCBI Taxonomy" id="64495"/>
    <lineage>
        <taxon>Eukaryota</taxon>
        <taxon>Fungi</taxon>
        <taxon>Fungi incertae sedis</taxon>
        <taxon>Mucoromycota</taxon>
        <taxon>Mucoromycotina</taxon>
        <taxon>Mucoromycetes</taxon>
        <taxon>Mucorales</taxon>
        <taxon>Mucorineae</taxon>
        <taxon>Rhizopodaceae</taxon>
        <taxon>Rhizopus</taxon>
    </lineage>
</organism>
<name>A0A9P6WQZ3_RHIOR</name>
<keyword evidence="2" id="KW-1185">Reference proteome</keyword>
<dbReference type="EMBL" id="JAANQT010018198">
    <property type="protein sequence ID" value="KAG1271356.1"/>
    <property type="molecule type" value="Genomic_DNA"/>
</dbReference>
<reference evidence="1" key="1">
    <citation type="journal article" date="2020" name="Microb. Genom.">
        <title>Genetic diversity of clinical and environmental Mucorales isolates obtained from an investigation of mucormycosis cases among solid organ transplant recipients.</title>
        <authorList>
            <person name="Nguyen M.H."/>
            <person name="Kaul D."/>
            <person name="Muto C."/>
            <person name="Cheng S.J."/>
            <person name="Richter R.A."/>
            <person name="Bruno V.M."/>
            <person name="Liu G."/>
            <person name="Beyhan S."/>
            <person name="Sundermann A.J."/>
            <person name="Mounaud S."/>
            <person name="Pasculle A.W."/>
            <person name="Nierman W.C."/>
            <person name="Driscoll E."/>
            <person name="Cumbie R."/>
            <person name="Clancy C.J."/>
            <person name="Dupont C.L."/>
        </authorList>
    </citation>
    <scope>NUCLEOTIDE SEQUENCE</scope>
    <source>
        <strain evidence="1">GL11</strain>
    </source>
</reference>
<gene>
    <name evidence="1" type="ORF">G6F64_015600</name>
</gene>
<comment type="caution">
    <text evidence="1">The sequence shown here is derived from an EMBL/GenBank/DDBJ whole genome shotgun (WGS) entry which is preliminary data.</text>
</comment>
<dbReference type="Proteomes" id="UP000716291">
    <property type="component" value="Unassembled WGS sequence"/>
</dbReference>
<evidence type="ECO:0000313" key="1">
    <source>
        <dbReference type="EMBL" id="KAG1271356.1"/>
    </source>
</evidence>
<evidence type="ECO:0000313" key="2">
    <source>
        <dbReference type="Proteomes" id="UP000716291"/>
    </source>
</evidence>
<accession>A0A9P6WQZ3</accession>